<dbReference type="PROSITE" id="PS50883">
    <property type="entry name" value="EAL"/>
    <property type="match status" value="1"/>
</dbReference>
<feature type="modified residue" description="4-aspartylphosphate" evidence="1">
    <location>
        <position position="55"/>
    </location>
</feature>
<dbReference type="InterPro" id="IPR035919">
    <property type="entry name" value="EAL_sf"/>
</dbReference>
<proteinExistence type="predicted"/>
<evidence type="ECO:0000259" key="3">
    <source>
        <dbReference type="PROSITE" id="PS50883"/>
    </source>
</evidence>
<dbReference type="GO" id="GO:0071111">
    <property type="term" value="F:cyclic-guanylate-specific phosphodiesterase activity"/>
    <property type="evidence" value="ECO:0007669"/>
    <property type="project" value="UniProtKB-EC"/>
</dbReference>
<dbReference type="RefSeq" id="WP_348389686.1">
    <property type="nucleotide sequence ID" value="NZ_CP134145.1"/>
</dbReference>
<dbReference type="Pfam" id="PF00563">
    <property type="entry name" value="EAL"/>
    <property type="match status" value="1"/>
</dbReference>
<dbReference type="Gene3D" id="3.20.20.450">
    <property type="entry name" value="EAL domain"/>
    <property type="match status" value="1"/>
</dbReference>
<dbReference type="InterPro" id="IPR001789">
    <property type="entry name" value="Sig_transdc_resp-reg_receiver"/>
</dbReference>
<evidence type="ECO:0000313" key="5">
    <source>
        <dbReference type="Proteomes" id="UP001258994"/>
    </source>
</evidence>
<protein>
    <submittedName>
        <fullName evidence="4">EAL domain-containing response regulator</fullName>
        <ecNumber evidence="4">3.1.4.52</ecNumber>
    </submittedName>
</protein>
<feature type="domain" description="Response regulatory" evidence="2">
    <location>
        <begin position="5"/>
        <end position="125"/>
    </location>
</feature>
<accession>A0ABY9TNX5</accession>
<dbReference type="Gene3D" id="3.40.50.2300">
    <property type="match status" value="1"/>
</dbReference>
<evidence type="ECO:0000259" key="2">
    <source>
        <dbReference type="PROSITE" id="PS50110"/>
    </source>
</evidence>
<dbReference type="SMART" id="SM00052">
    <property type="entry name" value="EAL"/>
    <property type="match status" value="1"/>
</dbReference>
<dbReference type="InterPro" id="IPR011006">
    <property type="entry name" value="CheY-like_superfamily"/>
</dbReference>
<keyword evidence="1" id="KW-0597">Phosphoprotein</keyword>
<feature type="domain" description="EAL" evidence="3">
    <location>
        <begin position="139"/>
        <end position="392"/>
    </location>
</feature>
<evidence type="ECO:0000256" key="1">
    <source>
        <dbReference type="PROSITE-ProRule" id="PRU00169"/>
    </source>
</evidence>
<organism evidence="4 5">
    <name type="scientific">Thalassotalea psychrophila</name>
    <dbReference type="NCBI Taxonomy" id="3065647"/>
    <lineage>
        <taxon>Bacteria</taxon>
        <taxon>Pseudomonadati</taxon>
        <taxon>Pseudomonadota</taxon>
        <taxon>Gammaproteobacteria</taxon>
        <taxon>Alteromonadales</taxon>
        <taxon>Colwelliaceae</taxon>
        <taxon>Thalassotalea</taxon>
    </lineage>
</organism>
<dbReference type="EMBL" id="CP134145">
    <property type="protein sequence ID" value="WNC70546.1"/>
    <property type="molecule type" value="Genomic_DNA"/>
</dbReference>
<dbReference type="PROSITE" id="PS50110">
    <property type="entry name" value="RESPONSE_REGULATORY"/>
    <property type="match status" value="1"/>
</dbReference>
<dbReference type="InterPro" id="IPR001633">
    <property type="entry name" value="EAL_dom"/>
</dbReference>
<sequence length="402" mass="44999">MNQYNVLLIEDDIFQRSLLQKQLMSLIDCKVQLSGDGEEALSLLNGYEPDIIFCDLNLPNIDGVELVRAIAQKDINSSIVLMSAEASDIISSVKTMSEVYGLKNVHMLQKPMGIKAINGILNDIKNDFTTCNKTTEPHLVFTENDIKLALSSGQLIAYYQPQIDSKSRVVSGAEALLRWHHPEYGILTPNIFIDKIVDRELCENLTHLITRLAIKECKKWHDNGHFISISINVTPSDLMNLAFPDYILSLLGTYNLEPKYLSLEVVESEITQDLAKYLDTLSRLRLKGINTSIDDFGTGSASLIQLITSPFSELKIDMSFVKKMFEDKKYMIAVKATISLAKQLELKVVAEGVEQHRHASFLSALGCDILQGYLFSKPLASDEIDNFLNKHAELNNLLTAAI</sequence>
<gene>
    <name evidence="4" type="ORF">RGQ13_10400</name>
</gene>
<dbReference type="EC" id="3.1.4.52" evidence="4"/>
<dbReference type="Pfam" id="PF00072">
    <property type="entry name" value="Response_reg"/>
    <property type="match status" value="1"/>
</dbReference>
<dbReference type="PANTHER" id="PTHR33121">
    <property type="entry name" value="CYCLIC DI-GMP PHOSPHODIESTERASE PDEF"/>
    <property type="match status" value="1"/>
</dbReference>
<keyword evidence="4" id="KW-0378">Hydrolase</keyword>
<dbReference type="SUPFAM" id="SSF141868">
    <property type="entry name" value="EAL domain-like"/>
    <property type="match status" value="1"/>
</dbReference>
<dbReference type="PANTHER" id="PTHR33121:SF70">
    <property type="entry name" value="SIGNALING PROTEIN YKOW"/>
    <property type="match status" value="1"/>
</dbReference>
<dbReference type="SMART" id="SM00448">
    <property type="entry name" value="REC"/>
    <property type="match status" value="1"/>
</dbReference>
<dbReference type="CDD" id="cd01948">
    <property type="entry name" value="EAL"/>
    <property type="match status" value="1"/>
</dbReference>
<evidence type="ECO:0000313" key="4">
    <source>
        <dbReference type="EMBL" id="WNC70546.1"/>
    </source>
</evidence>
<keyword evidence="5" id="KW-1185">Reference proteome</keyword>
<dbReference type="Proteomes" id="UP001258994">
    <property type="component" value="Chromosome"/>
</dbReference>
<dbReference type="InterPro" id="IPR050706">
    <property type="entry name" value="Cyclic-di-GMP_PDE-like"/>
</dbReference>
<dbReference type="SUPFAM" id="SSF52172">
    <property type="entry name" value="CheY-like"/>
    <property type="match status" value="1"/>
</dbReference>
<reference evidence="5" key="1">
    <citation type="submission" date="2023-09" db="EMBL/GenBank/DDBJ databases">
        <authorList>
            <person name="Li S."/>
            <person name="Li X."/>
            <person name="Zhang C."/>
            <person name="Zhao Z."/>
        </authorList>
    </citation>
    <scope>NUCLEOTIDE SEQUENCE [LARGE SCALE GENOMIC DNA]</scope>
    <source>
        <strain evidence="5">SQ149</strain>
    </source>
</reference>
<name>A0ABY9TNX5_9GAMM</name>